<dbReference type="KEGG" id="ovi:T265_00776"/>
<dbReference type="GeneID" id="20314964"/>
<accession>A0A075AJF0</accession>
<feature type="non-terminal residue" evidence="1">
    <location>
        <position position="1"/>
    </location>
</feature>
<proteinExistence type="predicted"/>
<feature type="non-terminal residue" evidence="1">
    <location>
        <position position="85"/>
    </location>
</feature>
<dbReference type="AlphaFoldDB" id="A0A075AJF0"/>
<evidence type="ECO:0000313" key="1">
    <source>
        <dbReference type="EMBL" id="KER33269.1"/>
    </source>
</evidence>
<name>A0A075AJF0_OPIVI</name>
<evidence type="ECO:0000313" key="2">
    <source>
        <dbReference type="Proteomes" id="UP000054324"/>
    </source>
</evidence>
<dbReference type="CTD" id="20314964"/>
<dbReference type="RefSeq" id="XP_009162912.1">
    <property type="nucleotide sequence ID" value="XM_009164648.1"/>
</dbReference>
<gene>
    <name evidence="1" type="ORF">T265_00776</name>
</gene>
<keyword evidence="2" id="KW-1185">Reference proteome</keyword>
<dbReference type="Proteomes" id="UP000054324">
    <property type="component" value="Unassembled WGS sequence"/>
</dbReference>
<dbReference type="EMBL" id="KL596626">
    <property type="protein sequence ID" value="KER33269.1"/>
    <property type="molecule type" value="Genomic_DNA"/>
</dbReference>
<organism evidence="1 2">
    <name type="scientific">Opisthorchis viverrini</name>
    <name type="common">Southeast Asian liver fluke</name>
    <dbReference type="NCBI Taxonomy" id="6198"/>
    <lineage>
        <taxon>Eukaryota</taxon>
        <taxon>Metazoa</taxon>
        <taxon>Spiralia</taxon>
        <taxon>Lophotrochozoa</taxon>
        <taxon>Platyhelminthes</taxon>
        <taxon>Trematoda</taxon>
        <taxon>Digenea</taxon>
        <taxon>Opisthorchiida</taxon>
        <taxon>Opisthorchiata</taxon>
        <taxon>Opisthorchiidae</taxon>
        <taxon>Opisthorchis</taxon>
    </lineage>
</organism>
<sequence>CHIGHRVVPSAGSPYLLHTAGRAQHLGLMTPFVMHRFCVQHLLVTWCRHLQESPNQSSSLDTHSIWPRSMRNFLILFARQTSLLS</sequence>
<protein>
    <submittedName>
        <fullName evidence="1">Uncharacterized protein</fullName>
    </submittedName>
</protein>
<reference evidence="1 2" key="1">
    <citation type="submission" date="2013-11" db="EMBL/GenBank/DDBJ databases">
        <title>Opisthorchis viverrini - life in the bile duct.</title>
        <authorList>
            <person name="Young N.D."/>
            <person name="Nagarajan N."/>
            <person name="Lin S.J."/>
            <person name="Korhonen P.K."/>
            <person name="Jex A.R."/>
            <person name="Hall R.S."/>
            <person name="Safavi-Hemami H."/>
            <person name="Kaewkong W."/>
            <person name="Bertrand D."/>
            <person name="Gao S."/>
            <person name="Seet Q."/>
            <person name="Wongkham S."/>
            <person name="Teh B.T."/>
            <person name="Wongkham C."/>
            <person name="Intapan P.M."/>
            <person name="Maleewong W."/>
            <person name="Yang X."/>
            <person name="Hu M."/>
            <person name="Wang Z."/>
            <person name="Hofmann A."/>
            <person name="Sternberg P.W."/>
            <person name="Tan P."/>
            <person name="Wang J."/>
            <person name="Gasser R.B."/>
        </authorList>
    </citation>
    <scope>NUCLEOTIDE SEQUENCE [LARGE SCALE GENOMIC DNA]</scope>
</reference>